<comment type="caution">
    <text evidence="2">The sequence shown here is derived from an EMBL/GenBank/DDBJ whole genome shotgun (WGS) entry which is preliminary data.</text>
</comment>
<feature type="transmembrane region" description="Helical" evidence="1">
    <location>
        <begin position="101"/>
        <end position="123"/>
    </location>
</feature>
<dbReference type="Proteomes" id="UP000621210">
    <property type="component" value="Unassembled WGS sequence"/>
</dbReference>
<name>A0A926QR62_9ACTN</name>
<sequence length="314" mass="33309">MREPVQSQARVRDRFGAVLTASMSVLSVEAVLGGIALFLWGQTQESPGLPYSGLGIFLLVLMAPVMAAVGAVFAALLSIGVVMPLVGVAGWFGRRFSGREAWWWVPVLAAVFTSPSVLAAVVLVEADVLACLGGWLVVSAALAATALVARRLLLPGRPHLSGGVMFWRVALYGTLAVITAGALAGISLYAGIGYEPPRLGAEGVAGTWSDGKGGTLTLTTDGKATATRVETFELDDAFETVVHTCTGTGTWEYDPGTGPWSQEVAVSVDDCPLDTWEVFGTSEHPKLFVYIGDPDSWDLYILKRVADPWRQEPQ</sequence>
<evidence type="ECO:0000256" key="1">
    <source>
        <dbReference type="SAM" id="Phobius"/>
    </source>
</evidence>
<feature type="transmembrane region" description="Helical" evidence="1">
    <location>
        <begin position="56"/>
        <end position="89"/>
    </location>
</feature>
<keyword evidence="1" id="KW-0472">Membrane</keyword>
<feature type="transmembrane region" description="Helical" evidence="1">
    <location>
        <begin position="129"/>
        <end position="149"/>
    </location>
</feature>
<dbReference type="EMBL" id="JACVQF010000187">
    <property type="protein sequence ID" value="MBD0420310.1"/>
    <property type="molecule type" value="Genomic_DNA"/>
</dbReference>
<gene>
    <name evidence="2" type="ORF">H0H10_14350</name>
</gene>
<keyword evidence="1" id="KW-1133">Transmembrane helix</keyword>
<evidence type="ECO:0000313" key="3">
    <source>
        <dbReference type="Proteomes" id="UP000621210"/>
    </source>
</evidence>
<proteinExistence type="predicted"/>
<feature type="transmembrane region" description="Helical" evidence="1">
    <location>
        <begin position="15"/>
        <end position="41"/>
    </location>
</feature>
<reference evidence="2" key="2">
    <citation type="submission" date="2020-09" db="EMBL/GenBank/DDBJ databases">
        <authorList>
            <person name="Luo X."/>
        </authorList>
    </citation>
    <scope>NUCLEOTIDE SEQUENCE</scope>
    <source>
        <strain evidence="2">TRM S81-3</strain>
    </source>
</reference>
<dbReference type="RefSeq" id="WP_188181303.1">
    <property type="nucleotide sequence ID" value="NZ_JACVQF010000187.1"/>
</dbReference>
<protein>
    <submittedName>
        <fullName evidence="2">Uncharacterized protein</fullName>
    </submittedName>
</protein>
<reference evidence="2" key="1">
    <citation type="submission" date="2020-09" db="EMBL/GenBank/DDBJ databases">
        <title>Streptomyces grisecoloratus sp. nov., isolated from cotton soil.</title>
        <authorList>
            <person name="Xing L."/>
        </authorList>
    </citation>
    <scope>NUCLEOTIDE SEQUENCE</scope>
    <source>
        <strain evidence="2">TRM S81-3</strain>
    </source>
</reference>
<keyword evidence="3" id="KW-1185">Reference proteome</keyword>
<evidence type="ECO:0000313" key="2">
    <source>
        <dbReference type="EMBL" id="MBD0420310.1"/>
    </source>
</evidence>
<organism evidence="2 3">
    <name type="scientific">Streptomyces griseicoloratus</name>
    <dbReference type="NCBI Taxonomy" id="2752516"/>
    <lineage>
        <taxon>Bacteria</taxon>
        <taxon>Bacillati</taxon>
        <taxon>Actinomycetota</taxon>
        <taxon>Actinomycetes</taxon>
        <taxon>Kitasatosporales</taxon>
        <taxon>Streptomycetaceae</taxon>
        <taxon>Streptomyces</taxon>
    </lineage>
</organism>
<keyword evidence="1" id="KW-0812">Transmembrane</keyword>
<accession>A0A926QR62</accession>
<dbReference type="AlphaFoldDB" id="A0A926QR62"/>
<feature type="transmembrane region" description="Helical" evidence="1">
    <location>
        <begin position="169"/>
        <end position="192"/>
    </location>
</feature>